<keyword evidence="2" id="KW-1003">Cell membrane</keyword>
<evidence type="ECO:0000256" key="1">
    <source>
        <dbReference type="ARBA" id="ARBA00004236"/>
    </source>
</evidence>
<organism evidence="7 8">
    <name type="scientific">Paenibacillus shirakamiensis</name>
    <dbReference type="NCBI Taxonomy" id="1265935"/>
    <lineage>
        <taxon>Bacteria</taxon>
        <taxon>Bacillati</taxon>
        <taxon>Bacillota</taxon>
        <taxon>Bacilli</taxon>
        <taxon>Bacillales</taxon>
        <taxon>Paenibacillaceae</taxon>
        <taxon>Paenibacillus</taxon>
    </lineage>
</organism>
<evidence type="ECO:0000256" key="6">
    <source>
        <dbReference type="SAM" id="Phobius"/>
    </source>
</evidence>
<dbReference type="Pfam" id="PF04347">
    <property type="entry name" value="FliO"/>
    <property type="match status" value="1"/>
</dbReference>
<protein>
    <submittedName>
        <fullName evidence="7">Flagellar protein FliO/FliZ</fullName>
    </submittedName>
</protein>
<keyword evidence="8" id="KW-1185">Reference proteome</keyword>
<evidence type="ECO:0000256" key="4">
    <source>
        <dbReference type="ARBA" id="ARBA00022989"/>
    </source>
</evidence>
<keyword evidence="5 6" id="KW-0472">Membrane</keyword>
<sequence>MYLEVDTPFSTTGFISNVVNVIIVLIVIVVLIVFLIRFLGRRNRLFTRTQSIRTLGAVGLGPNKSLQVIEVGSSVYVIGVGENISLVDKIAEPEEVALLLTSFEEGTSDFASLSSTLSGWATRLRKPKATQDEELEGTPFQEVFESKLRKLPTRKQQMEDLLQDEQSKDR</sequence>
<reference evidence="7 8" key="1">
    <citation type="submission" date="2021-03" db="EMBL/GenBank/DDBJ databases">
        <title>Genomic Encyclopedia of Type Strains, Phase IV (KMG-IV): sequencing the most valuable type-strain genomes for metagenomic binning, comparative biology and taxonomic classification.</title>
        <authorList>
            <person name="Goeker M."/>
        </authorList>
    </citation>
    <scope>NUCLEOTIDE SEQUENCE [LARGE SCALE GENOMIC DNA]</scope>
    <source>
        <strain evidence="7 8">DSM 26806</strain>
    </source>
</reference>
<name>A0ABS4JHC2_9BACL</name>
<dbReference type="EMBL" id="JAGGLD010000003">
    <property type="protein sequence ID" value="MBP2001107.1"/>
    <property type="molecule type" value="Genomic_DNA"/>
</dbReference>
<dbReference type="InterPro" id="IPR022781">
    <property type="entry name" value="Flagellar_biosynth_FliO"/>
</dbReference>
<keyword evidence="7" id="KW-0969">Cilium</keyword>
<keyword evidence="4 6" id="KW-1133">Transmembrane helix</keyword>
<keyword evidence="3 6" id="KW-0812">Transmembrane</keyword>
<feature type="transmembrane region" description="Helical" evidence="6">
    <location>
        <begin position="20"/>
        <end position="40"/>
    </location>
</feature>
<keyword evidence="7" id="KW-0282">Flagellum</keyword>
<accession>A0ABS4JHC2</accession>
<comment type="caution">
    <text evidence="7">The sequence shown here is derived from an EMBL/GenBank/DDBJ whole genome shotgun (WGS) entry which is preliminary data.</text>
</comment>
<evidence type="ECO:0000256" key="3">
    <source>
        <dbReference type="ARBA" id="ARBA00022692"/>
    </source>
</evidence>
<proteinExistence type="predicted"/>
<comment type="subcellular location">
    <subcellularLocation>
        <location evidence="1">Cell membrane</location>
    </subcellularLocation>
</comment>
<dbReference type="RefSeq" id="WP_209861901.1">
    <property type="nucleotide sequence ID" value="NZ_JAGGLD010000003.1"/>
</dbReference>
<dbReference type="Proteomes" id="UP001519288">
    <property type="component" value="Unassembled WGS sequence"/>
</dbReference>
<evidence type="ECO:0000313" key="8">
    <source>
        <dbReference type="Proteomes" id="UP001519288"/>
    </source>
</evidence>
<evidence type="ECO:0000256" key="2">
    <source>
        <dbReference type="ARBA" id="ARBA00022475"/>
    </source>
</evidence>
<evidence type="ECO:0000313" key="7">
    <source>
        <dbReference type="EMBL" id="MBP2001107.1"/>
    </source>
</evidence>
<keyword evidence="7" id="KW-0966">Cell projection</keyword>
<gene>
    <name evidence="7" type="ORF">J2Z69_002150</name>
</gene>
<evidence type="ECO:0000256" key="5">
    <source>
        <dbReference type="ARBA" id="ARBA00023136"/>
    </source>
</evidence>